<dbReference type="InterPro" id="IPR042070">
    <property type="entry name" value="PucR_C-HTH_sf"/>
</dbReference>
<organism evidence="5 6">
    <name type="scientific">Microbacterium terregens</name>
    <dbReference type="NCBI Taxonomy" id="69363"/>
    <lineage>
        <taxon>Bacteria</taxon>
        <taxon>Bacillati</taxon>
        <taxon>Actinomycetota</taxon>
        <taxon>Actinomycetes</taxon>
        <taxon>Micrococcales</taxon>
        <taxon>Microbacteriaceae</taxon>
        <taxon>Microbacterium</taxon>
    </lineage>
</organism>
<feature type="domain" description="RsbT co-antagonist protein RsbRD N-terminal" evidence="3">
    <location>
        <begin position="53"/>
        <end position="193"/>
    </location>
</feature>
<name>A0ABV5T456_9MICO</name>
<comment type="similarity">
    <text evidence="1">Belongs to the CdaR family.</text>
</comment>
<dbReference type="EMBL" id="JBHMBE010000004">
    <property type="protein sequence ID" value="MFB9646702.1"/>
    <property type="molecule type" value="Genomic_DNA"/>
</dbReference>
<comment type="caution">
    <text evidence="5">The sequence shown here is derived from an EMBL/GenBank/DDBJ whole genome shotgun (WGS) entry which is preliminary data.</text>
</comment>
<dbReference type="InterPro" id="IPR051448">
    <property type="entry name" value="CdaR-like_regulators"/>
</dbReference>
<evidence type="ECO:0000259" key="3">
    <source>
        <dbReference type="Pfam" id="PF14361"/>
    </source>
</evidence>
<dbReference type="Proteomes" id="UP001589611">
    <property type="component" value="Unassembled WGS sequence"/>
</dbReference>
<dbReference type="InterPro" id="IPR025751">
    <property type="entry name" value="RsbRD_N_dom"/>
</dbReference>
<dbReference type="Gene3D" id="1.10.10.2840">
    <property type="entry name" value="PucR C-terminal helix-turn-helix domain"/>
    <property type="match status" value="1"/>
</dbReference>
<evidence type="ECO:0000259" key="2">
    <source>
        <dbReference type="Pfam" id="PF13556"/>
    </source>
</evidence>
<dbReference type="RefSeq" id="WP_344715310.1">
    <property type="nucleotide sequence ID" value="NZ_BAAAWH010000001.1"/>
</dbReference>
<dbReference type="Pfam" id="PF13556">
    <property type="entry name" value="HTH_30"/>
    <property type="match status" value="1"/>
</dbReference>
<evidence type="ECO:0000313" key="6">
    <source>
        <dbReference type="Proteomes" id="UP001589611"/>
    </source>
</evidence>
<accession>A0ABV5T456</accession>
<reference evidence="5 6" key="1">
    <citation type="submission" date="2024-09" db="EMBL/GenBank/DDBJ databases">
        <authorList>
            <person name="Sun Q."/>
            <person name="Mori K."/>
        </authorList>
    </citation>
    <scope>NUCLEOTIDE SEQUENCE [LARGE SCALE GENOMIC DNA]</scope>
    <source>
        <strain evidence="5 6">JCM 1342</strain>
    </source>
</reference>
<dbReference type="Pfam" id="PF14361">
    <property type="entry name" value="RsbRD_N"/>
    <property type="match status" value="1"/>
</dbReference>
<evidence type="ECO:0000259" key="4">
    <source>
        <dbReference type="Pfam" id="PF17853"/>
    </source>
</evidence>
<evidence type="ECO:0000313" key="5">
    <source>
        <dbReference type="EMBL" id="MFB9646702.1"/>
    </source>
</evidence>
<gene>
    <name evidence="5" type="ORF">ACFFPJ_12950</name>
</gene>
<dbReference type="PANTHER" id="PTHR33744:SF1">
    <property type="entry name" value="DNA-BINDING TRANSCRIPTIONAL ACTIVATOR ADER"/>
    <property type="match status" value="1"/>
</dbReference>
<feature type="domain" description="CdaR GGDEF-like" evidence="4">
    <location>
        <begin position="214"/>
        <end position="321"/>
    </location>
</feature>
<evidence type="ECO:0000256" key="1">
    <source>
        <dbReference type="ARBA" id="ARBA00006754"/>
    </source>
</evidence>
<dbReference type="InterPro" id="IPR041522">
    <property type="entry name" value="CdaR_GGDEF"/>
</dbReference>
<protein>
    <submittedName>
        <fullName evidence="5">PucR family transcriptional regulator</fullName>
    </submittedName>
</protein>
<dbReference type="InterPro" id="IPR025736">
    <property type="entry name" value="PucR_C-HTH_dom"/>
</dbReference>
<dbReference type="PANTHER" id="PTHR33744">
    <property type="entry name" value="CARBOHYDRATE DIACID REGULATOR"/>
    <property type="match status" value="1"/>
</dbReference>
<keyword evidence="6" id="KW-1185">Reference proteome</keyword>
<dbReference type="Pfam" id="PF17853">
    <property type="entry name" value="GGDEF_2"/>
    <property type="match status" value="1"/>
</dbReference>
<proteinExistence type="inferred from homology"/>
<sequence length="435" mass="46982">MRHSSRWILALTPTEHSWSPAELAQRRAADAETIGSAVDAIGAGPVAWAVETADRIMGRFRDEGEMLGVPSESTGFSRQGAEVGLLMALVAMVSESPLEKIRISPAMPQLARIAVRQGMPIDALIHKAWASHAASQDEMLDRIGALVDTEHQIAAIRAMSTAMFAYGNATVRALSDAYREERRQWDGKTREARRRVIADLARGGPAPVDAEEILGLSLVGGHLFGLAFSATGRHVSQLEESVNSFARTAADLLGADRVIVVPHDAAVEMWWTFASREPSDAAELLRDADRPSGVSISVGPTGIGIDGFRASYHGAYEAARVGRAADADGIWAYDRVAHLALLLHDRSAARRFVIHHLGPLMDAGDRVAEIRTTLRRYLETGNSRVGVADELHIAPSTVAYRVAQAQEILGPAFRDRPVPTLLALQLVELIPDIAS</sequence>
<feature type="domain" description="PucR C-terminal helix-turn-helix" evidence="2">
    <location>
        <begin position="372"/>
        <end position="425"/>
    </location>
</feature>